<organism evidence="1">
    <name type="scientific">freshwater metagenome</name>
    <dbReference type="NCBI Taxonomy" id="449393"/>
    <lineage>
        <taxon>unclassified sequences</taxon>
        <taxon>metagenomes</taxon>
        <taxon>ecological metagenomes</taxon>
    </lineage>
</organism>
<proteinExistence type="predicted"/>
<gene>
    <name evidence="1" type="ORF">UFOPK3564_03278</name>
</gene>
<evidence type="ECO:0000313" key="1">
    <source>
        <dbReference type="EMBL" id="CAB4946931.1"/>
    </source>
</evidence>
<accession>A0A6J7JVP5</accession>
<dbReference type="EMBL" id="CAFBMK010000299">
    <property type="protein sequence ID" value="CAB4946931.1"/>
    <property type="molecule type" value="Genomic_DNA"/>
</dbReference>
<name>A0A6J7JVP5_9ZZZZ</name>
<reference evidence="1" key="1">
    <citation type="submission" date="2020-05" db="EMBL/GenBank/DDBJ databases">
        <authorList>
            <person name="Chiriac C."/>
            <person name="Salcher M."/>
            <person name="Ghai R."/>
            <person name="Kavagutti S V."/>
        </authorList>
    </citation>
    <scope>NUCLEOTIDE SEQUENCE</scope>
</reference>
<dbReference type="AlphaFoldDB" id="A0A6J7JVP5"/>
<sequence length="58" mass="6482">MPDVVTVKKKCCKSGPRCKKCPVVWKRLETAGLAERIDKRHYEPGGKVPGKAFKAARK</sequence>
<protein>
    <submittedName>
        <fullName evidence="1">Unannotated protein</fullName>
    </submittedName>
</protein>